<reference evidence="3 4" key="1">
    <citation type="submission" date="2018-06" db="EMBL/GenBank/DDBJ databases">
        <title>Sphaerisporangium craniellae sp. nov., isolated from a marine sponge in the South China Sea.</title>
        <authorList>
            <person name="Li L."/>
        </authorList>
    </citation>
    <scope>NUCLEOTIDE SEQUENCE [LARGE SCALE GENOMIC DNA]</scope>
    <source>
        <strain evidence="3 4">LHW63015</strain>
    </source>
</reference>
<dbReference type="Gene3D" id="1.20.120.520">
    <property type="entry name" value="nmb1532 protein domain like"/>
    <property type="match status" value="1"/>
</dbReference>
<dbReference type="PANTHER" id="PTHR38048">
    <property type="entry name" value="EXPRESSED PROTEIN"/>
    <property type="match status" value="1"/>
</dbReference>
<protein>
    <recommendedName>
        <fullName evidence="2">Hemerythrin-like domain-containing protein</fullName>
    </recommendedName>
</protein>
<keyword evidence="4" id="KW-1185">Reference proteome</keyword>
<dbReference type="PANTHER" id="PTHR38048:SF1">
    <property type="entry name" value="HEMERYTHRIN-LIKE DOMAIN-CONTAINING PROTEIN"/>
    <property type="match status" value="1"/>
</dbReference>
<dbReference type="Pfam" id="PF01814">
    <property type="entry name" value="Hemerythrin"/>
    <property type="match status" value="1"/>
</dbReference>
<sequence length="217" mass="24452">MNDRGPEQRVRMPGKVPRTPFAVSPTPDDGVRLSDRRVWDEATRPTGPAPDPDRHYTPHEQASGRQLIDVHDHLRHELAQVRALMEQVIAGATDPATARSEINTMTMRQDAWRLGAYCASYCSIVAAHHTLEDQALFPYLRRADPRLAPVVDRLEREHHAIHGVLEEIDRALVAHMTTPGGRDDLRSAVDLLTDTLLSHLSYEERELIEPLARLGFT</sequence>
<dbReference type="InterPro" id="IPR053206">
    <property type="entry name" value="Dimeric_xanthone_biosynth"/>
</dbReference>
<dbReference type="AlphaFoldDB" id="A0A366M544"/>
<evidence type="ECO:0000256" key="1">
    <source>
        <dbReference type="SAM" id="MobiDB-lite"/>
    </source>
</evidence>
<feature type="compositionally biased region" description="Basic and acidic residues" evidence="1">
    <location>
        <begin position="29"/>
        <end position="43"/>
    </location>
</feature>
<evidence type="ECO:0000313" key="4">
    <source>
        <dbReference type="Proteomes" id="UP000253303"/>
    </source>
</evidence>
<dbReference type="EMBL" id="QMEY01000002">
    <property type="protein sequence ID" value="RBQ20943.1"/>
    <property type="molecule type" value="Genomic_DNA"/>
</dbReference>
<dbReference type="Proteomes" id="UP000253303">
    <property type="component" value="Unassembled WGS sequence"/>
</dbReference>
<evidence type="ECO:0000313" key="3">
    <source>
        <dbReference type="EMBL" id="RBQ20943.1"/>
    </source>
</evidence>
<dbReference type="InterPro" id="IPR012312">
    <property type="entry name" value="Hemerythrin-like"/>
</dbReference>
<name>A0A366M544_9ACTN</name>
<comment type="caution">
    <text evidence="3">The sequence shown here is derived from an EMBL/GenBank/DDBJ whole genome shotgun (WGS) entry which is preliminary data.</text>
</comment>
<proteinExistence type="predicted"/>
<feature type="region of interest" description="Disordered" evidence="1">
    <location>
        <begin position="1"/>
        <end position="61"/>
    </location>
</feature>
<feature type="domain" description="Hemerythrin-like" evidence="2">
    <location>
        <begin position="67"/>
        <end position="208"/>
    </location>
</feature>
<evidence type="ECO:0000259" key="2">
    <source>
        <dbReference type="Pfam" id="PF01814"/>
    </source>
</evidence>
<gene>
    <name evidence="3" type="ORF">DP939_07725</name>
</gene>
<dbReference type="OrthoDB" id="9775082at2"/>
<accession>A0A366M544</accession>
<organism evidence="3 4">
    <name type="scientific">Spongiactinospora rosea</name>
    <dbReference type="NCBI Taxonomy" id="2248750"/>
    <lineage>
        <taxon>Bacteria</taxon>
        <taxon>Bacillati</taxon>
        <taxon>Actinomycetota</taxon>
        <taxon>Actinomycetes</taxon>
        <taxon>Streptosporangiales</taxon>
        <taxon>Streptosporangiaceae</taxon>
        <taxon>Spongiactinospora</taxon>
    </lineage>
</organism>
<dbReference type="CDD" id="cd12108">
    <property type="entry name" value="Hr-like"/>
    <property type="match status" value="1"/>
</dbReference>
<feature type="compositionally biased region" description="Basic and acidic residues" evidence="1">
    <location>
        <begin position="1"/>
        <end position="10"/>
    </location>
</feature>